<accession>A0ABT9N9N3</accession>
<gene>
    <name evidence="5" type="ORF">J2S49_000499</name>
</gene>
<dbReference type="Pfam" id="PF00392">
    <property type="entry name" value="GntR"/>
    <property type="match status" value="1"/>
</dbReference>
<evidence type="ECO:0000313" key="6">
    <source>
        <dbReference type="Proteomes" id="UP001235966"/>
    </source>
</evidence>
<evidence type="ECO:0000256" key="1">
    <source>
        <dbReference type="ARBA" id="ARBA00023015"/>
    </source>
</evidence>
<dbReference type="InterPro" id="IPR000524">
    <property type="entry name" value="Tscrpt_reg_HTH_GntR"/>
</dbReference>
<organism evidence="5 6">
    <name type="scientific">Arcanobacterium wilhelmae</name>
    <dbReference type="NCBI Taxonomy" id="1803177"/>
    <lineage>
        <taxon>Bacteria</taxon>
        <taxon>Bacillati</taxon>
        <taxon>Actinomycetota</taxon>
        <taxon>Actinomycetes</taxon>
        <taxon>Actinomycetales</taxon>
        <taxon>Actinomycetaceae</taxon>
        <taxon>Arcanobacterium</taxon>
    </lineage>
</organism>
<name>A0ABT9N9N3_9ACTO</name>
<evidence type="ECO:0000256" key="3">
    <source>
        <dbReference type="ARBA" id="ARBA00023163"/>
    </source>
</evidence>
<comment type="caution">
    <text evidence="5">The sequence shown here is derived from an EMBL/GenBank/DDBJ whole genome shotgun (WGS) entry which is preliminary data.</text>
</comment>
<dbReference type="PANTHER" id="PTHR38445:SF9">
    <property type="entry name" value="HTH-TYPE TRANSCRIPTIONAL REPRESSOR YTRA"/>
    <property type="match status" value="1"/>
</dbReference>
<sequence>MITIDPQLPAPPYEQLKQHIAAQRAEINSRVPEPAEDDSVRRLPPVRRLALELGLATGTVARAYKELERDSIVATRGRYGTYLTTSDAVRSESPEKLATEFATAARTSGLTQEQAISLIRAAFNA</sequence>
<evidence type="ECO:0000313" key="5">
    <source>
        <dbReference type="EMBL" id="MDP9800423.1"/>
    </source>
</evidence>
<keyword evidence="2 5" id="KW-0238">DNA-binding</keyword>
<evidence type="ECO:0000256" key="2">
    <source>
        <dbReference type="ARBA" id="ARBA00023125"/>
    </source>
</evidence>
<dbReference type="Proteomes" id="UP001235966">
    <property type="component" value="Unassembled WGS sequence"/>
</dbReference>
<dbReference type="InterPro" id="IPR036390">
    <property type="entry name" value="WH_DNA-bd_sf"/>
</dbReference>
<evidence type="ECO:0000259" key="4">
    <source>
        <dbReference type="Pfam" id="PF00392"/>
    </source>
</evidence>
<dbReference type="InterPro" id="IPR036388">
    <property type="entry name" value="WH-like_DNA-bd_sf"/>
</dbReference>
<proteinExistence type="predicted"/>
<dbReference type="EMBL" id="JAUSQW010000001">
    <property type="protein sequence ID" value="MDP9800423.1"/>
    <property type="molecule type" value="Genomic_DNA"/>
</dbReference>
<reference evidence="5 6" key="1">
    <citation type="submission" date="2023-07" db="EMBL/GenBank/DDBJ databases">
        <title>Sequencing the genomes of 1000 actinobacteria strains.</title>
        <authorList>
            <person name="Klenk H.-P."/>
        </authorList>
    </citation>
    <scope>NUCLEOTIDE SEQUENCE [LARGE SCALE GENOMIC DNA]</scope>
    <source>
        <strain evidence="5 6">DSM 102162</strain>
    </source>
</reference>
<keyword evidence="1" id="KW-0805">Transcription regulation</keyword>
<dbReference type="SUPFAM" id="SSF46785">
    <property type="entry name" value="Winged helix' DNA-binding domain"/>
    <property type="match status" value="1"/>
</dbReference>
<keyword evidence="3" id="KW-0804">Transcription</keyword>
<dbReference type="GO" id="GO:0003677">
    <property type="term" value="F:DNA binding"/>
    <property type="evidence" value="ECO:0007669"/>
    <property type="project" value="UniProtKB-KW"/>
</dbReference>
<protein>
    <submittedName>
        <fullName evidence="5">DNA-binding transcriptional regulator YhcF (GntR family)</fullName>
    </submittedName>
</protein>
<feature type="domain" description="HTH gntR-type" evidence="4">
    <location>
        <begin position="42"/>
        <end position="82"/>
    </location>
</feature>
<dbReference type="PANTHER" id="PTHR38445">
    <property type="entry name" value="HTH-TYPE TRANSCRIPTIONAL REPRESSOR YTRA"/>
    <property type="match status" value="1"/>
</dbReference>
<keyword evidence="6" id="KW-1185">Reference proteome</keyword>
<dbReference type="RefSeq" id="WP_307014168.1">
    <property type="nucleotide sequence ID" value="NZ_CP121247.1"/>
</dbReference>
<dbReference type="Gene3D" id="1.10.10.10">
    <property type="entry name" value="Winged helix-like DNA-binding domain superfamily/Winged helix DNA-binding domain"/>
    <property type="match status" value="1"/>
</dbReference>